<accession>A0A7G5C418</accession>
<dbReference type="InterPro" id="IPR036736">
    <property type="entry name" value="ACP-like_sf"/>
</dbReference>
<name>A0A7G5C418_9BACL</name>
<dbReference type="SUPFAM" id="SSF47336">
    <property type="entry name" value="ACP-like"/>
    <property type="match status" value="1"/>
</dbReference>
<dbReference type="RefSeq" id="WP_182300185.1">
    <property type="nucleotide sequence ID" value="NZ_CP041969.1"/>
</dbReference>
<dbReference type="EMBL" id="CP041969">
    <property type="protein sequence ID" value="QMV43952.1"/>
    <property type="molecule type" value="Genomic_DNA"/>
</dbReference>
<gene>
    <name evidence="2" type="ORF">FPL14_24330</name>
</gene>
<sequence>MGDYENSEKRDRDAILSYISEQVANLTGIPEQDAPSDVHVPIKDRGMDSIKFIHLIVLIEQRFDVVYEDGQLSFDASLTAESLAKSVVGKIAGKEREREEGFR</sequence>
<protein>
    <submittedName>
        <fullName evidence="2">Acyl carrier protein</fullName>
    </submittedName>
</protein>
<evidence type="ECO:0000259" key="1">
    <source>
        <dbReference type="PROSITE" id="PS50075"/>
    </source>
</evidence>
<dbReference type="Proteomes" id="UP000515679">
    <property type="component" value="Chromosome"/>
</dbReference>
<dbReference type="Pfam" id="PF00550">
    <property type="entry name" value="PP-binding"/>
    <property type="match status" value="1"/>
</dbReference>
<dbReference type="AlphaFoldDB" id="A0A7G5C418"/>
<proteinExistence type="predicted"/>
<evidence type="ECO:0000313" key="2">
    <source>
        <dbReference type="EMBL" id="QMV43952.1"/>
    </source>
</evidence>
<dbReference type="PROSITE" id="PS50075">
    <property type="entry name" value="CARRIER"/>
    <property type="match status" value="1"/>
</dbReference>
<evidence type="ECO:0000313" key="3">
    <source>
        <dbReference type="Proteomes" id="UP000515679"/>
    </source>
</evidence>
<dbReference type="KEGG" id="cchl:FPL14_24330"/>
<organism evidence="2 3">
    <name type="scientific">Cohnella cholangitidis</name>
    <dbReference type="NCBI Taxonomy" id="2598458"/>
    <lineage>
        <taxon>Bacteria</taxon>
        <taxon>Bacillati</taxon>
        <taxon>Bacillota</taxon>
        <taxon>Bacilli</taxon>
        <taxon>Bacillales</taxon>
        <taxon>Paenibacillaceae</taxon>
        <taxon>Cohnella</taxon>
    </lineage>
</organism>
<reference evidence="2 3" key="1">
    <citation type="submission" date="2019-07" db="EMBL/GenBank/DDBJ databases">
        <authorList>
            <person name="Kim J.K."/>
            <person name="Cheong H.-M."/>
            <person name="Choi Y."/>
            <person name="Hwang K.J."/>
            <person name="Lee S."/>
            <person name="Choi C."/>
        </authorList>
    </citation>
    <scope>NUCLEOTIDE SEQUENCE [LARGE SCALE GENOMIC DNA]</scope>
    <source>
        <strain evidence="2 3">KS 22</strain>
    </source>
</reference>
<keyword evidence="3" id="KW-1185">Reference proteome</keyword>
<dbReference type="InterPro" id="IPR009081">
    <property type="entry name" value="PP-bd_ACP"/>
</dbReference>
<feature type="domain" description="Carrier" evidence="1">
    <location>
        <begin position="13"/>
        <end position="91"/>
    </location>
</feature>
<dbReference type="Gene3D" id="1.10.1200.10">
    <property type="entry name" value="ACP-like"/>
    <property type="match status" value="1"/>
</dbReference>